<evidence type="ECO:0000256" key="3">
    <source>
        <dbReference type="SAM" id="Phobius"/>
    </source>
</evidence>
<feature type="region of interest" description="Disordered" evidence="2">
    <location>
        <begin position="178"/>
        <end position="232"/>
    </location>
</feature>
<dbReference type="Gramene" id="GBG68767">
    <property type="protein sequence ID" value="GBG68767"/>
    <property type="gene ID" value="CBR_g3307"/>
</dbReference>
<sequence length="1074" mass="112868">MAAAAAALRSSSSVVAMASSSSSALTCVNGQRWISEPAEGTAPVIRGSARQWLHLRVGRRVQAVGCNYASLSGSESSRWPVTRVLSSASPSSSSSLRSVSSLTLPRPTLGSKRKVILSFTHPTRPGGEEADQARCYCSGIARRAVVRRSSARSSAAAAAAAGSEGGSGGAYVSHSQQRANVGVDNGDGETRAGEEEAGEEGVEEGPADRQDGKRLTSGRSQNGSQPLGWDTDVDAKDEFKGWLDANEKGARRRITAKGIVLFTGSVLLAAGVALASYTMYRRGTYFTFGRGARMPTPTVTAVDPQVHPGRPVVEVAPATSVSPAMDTTRGALGTEGDIAAGQAMVPPSSAQSDMADQNALELPRGGAEGQQGAIGDDALGKSGESAGETTIEREESGGEPVVGDQRGADKPSLAVASNPADSLDGVSDSAVNGAPVETQLDEQDGQIDGVLPSDMSKSSSELSGPMGGPHSSAALPAGAADESDSEHSVVDRAGSAGNTWFSVPSAGIATPATSTTSLSVPLPVPAPEAASLAELSPSVPAPEPAVPPRVVVPAIVDPIQGQAFEALQVLKVSENAQPEFRVLPAMFIEGMSSLAFDDVLPEDPDFPYIQGLADAGIISSKLSREDLGCDRESQQLGCGSGGSDFHPDGPLTREDLINWKMALENRSLPLPDKQVLRENWGFLDSAKVSKDALPAVVKDLSLGRQSSITAAFGYTKRLEPHKPVMRAQAAAALATGELAEVVAEEMARLEADKVAAAAIQAAAVVDALAESEAARKFAQDLEVERRAREELKLSVTAAQEDAERVKRELEEEKQRVEEERLAVLAEKQNIESVKEEALRAKEEAEGHLSDVLSSKKEVESEKSWLQREVERAGAEREVFEKARVEADEERQAAVAARKAAEAEKRSLAAARSVAENEARKAKEAARKLEALKRRLQEQGRTVVVDKAEVVEVPIVTQRNLDIGLDLKENETESEAASLGPEQIKRKLSGALERLDDKRSELVDTVKQRVGNAAKATGQRVSDARKAAGEAVRGTVQSVGSAVSDAQHKLADKTKRIAGEWKDGASKLAGRLKGA</sequence>
<evidence type="ECO:0000259" key="4">
    <source>
        <dbReference type="PROSITE" id="PS51272"/>
    </source>
</evidence>
<organism evidence="5 6">
    <name type="scientific">Chara braunii</name>
    <name type="common">Braun's stonewort</name>
    <dbReference type="NCBI Taxonomy" id="69332"/>
    <lineage>
        <taxon>Eukaryota</taxon>
        <taxon>Viridiplantae</taxon>
        <taxon>Streptophyta</taxon>
        <taxon>Charophyceae</taxon>
        <taxon>Charales</taxon>
        <taxon>Characeae</taxon>
        <taxon>Chara</taxon>
    </lineage>
</organism>
<accession>A0A388KFH9</accession>
<keyword evidence="1" id="KW-0175">Coiled coil</keyword>
<gene>
    <name evidence="5" type="ORF">CBR_g3307</name>
</gene>
<keyword evidence="6" id="KW-1185">Reference proteome</keyword>
<proteinExistence type="predicted"/>
<dbReference type="OrthoDB" id="2020668at2759"/>
<protein>
    <recommendedName>
        <fullName evidence="4">SLH domain-containing protein</fullName>
    </recommendedName>
</protein>
<dbReference type="PANTHER" id="PTHR33740">
    <property type="entry name" value="GPI-ANCHORED ADHESIN-LIKE PROTEIN"/>
    <property type="match status" value="1"/>
</dbReference>
<evidence type="ECO:0000256" key="2">
    <source>
        <dbReference type="SAM" id="MobiDB-lite"/>
    </source>
</evidence>
<evidence type="ECO:0000313" key="5">
    <source>
        <dbReference type="EMBL" id="GBG68767.1"/>
    </source>
</evidence>
<dbReference type="AlphaFoldDB" id="A0A388KFH9"/>
<evidence type="ECO:0000256" key="1">
    <source>
        <dbReference type="SAM" id="Coils"/>
    </source>
</evidence>
<comment type="caution">
    <text evidence="5">The sequence shown here is derived from an EMBL/GenBank/DDBJ whole genome shotgun (WGS) entry which is preliminary data.</text>
</comment>
<feature type="transmembrane region" description="Helical" evidence="3">
    <location>
        <begin position="259"/>
        <end position="280"/>
    </location>
</feature>
<feature type="domain" description="SLH" evidence="4">
    <location>
        <begin position="592"/>
        <end position="674"/>
    </location>
</feature>
<dbReference type="PANTHER" id="PTHR33740:SF3">
    <property type="entry name" value="GPI-ANCHORED ADHESIN-LIKE PROTEIN"/>
    <property type="match status" value="1"/>
</dbReference>
<reference evidence="5 6" key="1">
    <citation type="journal article" date="2018" name="Cell">
        <title>The Chara Genome: Secondary Complexity and Implications for Plant Terrestrialization.</title>
        <authorList>
            <person name="Nishiyama T."/>
            <person name="Sakayama H."/>
            <person name="Vries J.D."/>
            <person name="Buschmann H."/>
            <person name="Saint-Marcoux D."/>
            <person name="Ullrich K.K."/>
            <person name="Haas F.B."/>
            <person name="Vanderstraeten L."/>
            <person name="Becker D."/>
            <person name="Lang D."/>
            <person name="Vosolsobe S."/>
            <person name="Rombauts S."/>
            <person name="Wilhelmsson P.K.I."/>
            <person name="Janitza P."/>
            <person name="Kern R."/>
            <person name="Heyl A."/>
            <person name="Rumpler F."/>
            <person name="Villalobos L.I.A.C."/>
            <person name="Clay J.M."/>
            <person name="Skokan R."/>
            <person name="Toyoda A."/>
            <person name="Suzuki Y."/>
            <person name="Kagoshima H."/>
            <person name="Schijlen E."/>
            <person name="Tajeshwar N."/>
            <person name="Catarino B."/>
            <person name="Hetherington A.J."/>
            <person name="Saltykova A."/>
            <person name="Bonnot C."/>
            <person name="Breuninger H."/>
            <person name="Symeonidi A."/>
            <person name="Radhakrishnan G.V."/>
            <person name="Van Nieuwerburgh F."/>
            <person name="Deforce D."/>
            <person name="Chang C."/>
            <person name="Karol K.G."/>
            <person name="Hedrich R."/>
            <person name="Ulvskov P."/>
            <person name="Glockner G."/>
            <person name="Delwiche C.F."/>
            <person name="Petrasek J."/>
            <person name="Van de Peer Y."/>
            <person name="Friml J."/>
            <person name="Beilby M."/>
            <person name="Dolan L."/>
            <person name="Kohara Y."/>
            <person name="Sugano S."/>
            <person name="Fujiyama A."/>
            <person name="Delaux P.-M."/>
            <person name="Quint M."/>
            <person name="TheiBen G."/>
            <person name="Hagemann M."/>
            <person name="Harholt J."/>
            <person name="Dunand C."/>
            <person name="Zachgo S."/>
            <person name="Langdale J."/>
            <person name="Maumus F."/>
            <person name="Straeten D.V.D."/>
            <person name="Gould S.B."/>
            <person name="Rensing S.A."/>
        </authorList>
    </citation>
    <scope>NUCLEOTIDE SEQUENCE [LARGE SCALE GENOMIC DNA]</scope>
    <source>
        <strain evidence="5 6">S276</strain>
    </source>
</reference>
<feature type="region of interest" description="Disordered" evidence="2">
    <location>
        <begin position="363"/>
        <end position="493"/>
    </location>
</feature>
<feature type="coiled-coil region" evidence="1">
    <location>
        <begin position="781"/>
        <end position="941"/>
    </location>
</feature>
<keyword evidence="3" id="KW-0812">Transmembrane</keyword>
<dbReference type="Proteomes" id="UP000265515">
    <property type="component" value="Unassembled WGS sequence"/>
</dbReference>
<keyword evidence="3" id="KW-1133">Transmembrane helix</keyword>
<name>A0A388KFH9_CHABU</name>
<dbReference type="PROSITE" id="PS51272">
    <property type="entry name" value="SLH"/>
    <property type="match status" value="1"/>
</dbReference>
<feature type="compositionally biased region" description="Acidic residues" evidence="2">
    <location>
        <begin position="195"/>
        <end position="205"/>
    </location>
</feature>
<keyword evidence="3" id="KW-0472">Membrane</keyword>
<evidence type="ECO:0000313" key="6">
    <source>
        <dbReference type="Proteomes" id="UP000265515"/>
    </source>
</evidence>
<dbReference type="EMBL" id="BFEA01000105">
    <property type="protein sequence ID" value="GBG68767.1"/>
    <property type="molecule type" value="Genomic_DNA"/>
</dbReference>
<dbReference type="InterPro" id="IPR001119">
    <property type="entry name" value="SLH_dom"/>
</dbReference>